<organism evidence="1 2">
    <name type="scientific">Auriscalpium vulgare</name>
    <dbReference type="NCBI Taxonomy" id="40419"/>
    <lineage>
        <taxon>Eukaryota</taxon>
        <taxon>Fungi</taxon>
        <taxon>Dikarya</taxon>
        <taxon>Basidiomycota</taxon>
        <taxon>Agaricomycotina</taxon>
        <taxon>Agaricomycetes</taxon>
        <taxon>Russulales</taxon>
        <taxon>Auriscalpiaceae</taxon>
        <taxon>Auriscalpium</taxon>
    </lineage>
</organism>
<name>A0ACB8RQG8_9AGAM</name>
<evidence type="ECO:0000313" key="1">
    <source>
        <dbReference type="EMBL" id="KAI0046042.1"/>
    </source>
</evidence>
<reference evidence="1" key="2">
    <citation type="journal article" date="2022" name="New Phytol.">
        <title>Evolutionary transition to the ectomycorrhizal habit in the genomes of a hyperdiverse lineage of mushroom-forming fungi.</title>
        <authorList>
            <person name="Looney B."/>
            <person name="Miyauchi S."/>
            <person name="Morin E."/>
            <person name="Drula E."/>
            <person name="Courty P.E."/>
            <person name="Kohler A."/>
            <person name="Kuo A."/>
            <person name="LaButti K."/>
            <person name="Pangilinan J."/>
            <person name="Lipzen A."/>
            <person name="Riley R."/>
            <person name="Andreopoulos W."/>
            <person name="He G."/>
            <person name="Johnson J."/>
            <person name="Nolan M."/>
            <person name="Tritt A."/>
            <person name="Barry K.W."/>
            <person name="Grigoriev I.V."/>
            <person name="Nagy L.G."/>
            <person name="Hibbett D."/>
            <person name="Henrissat B."/>
            <person name="Matheny P.B."/>
            <person name="Labbe J."/>
            <person name="Martin F.M."/>
        </authorList>
    </citation>
    <scope>NUCLEOTIDE SEQUENCE</scope>
    <source>
        <strain evidence="1">FP105234-sp</strain>
    </source>
</reference>
<gene>
    <name evidence="1" type="ORF">FA95DRAFT_1479679</name>
</gene>
<reference evidence="1" key="1">
    <citation type="submission" date="2021-02" db="EMBL/GenBank/DDBJ databases">
        <authorList>
            <consortium name="DOE Joint Genome Institute"/>
            <person name="Ahrendt S."/>
            <person name="Looney B.P."/>
            <person name="Miyauchi S."/>
            <person name="Morin E."/>
            <person name="Drula E."/>
            <person name="Courty P.E."/>
            <person name="Chicoki N."/>
            <person name="Fauchery L."/>
            <person name="Kohler A."/>
            <person name="Kuo A."/>
            <person name="Labutti K."/>
            <person name="Pangilinan J."/>
            <person name="Lipzen A."/>
            <person name="Riley R."/>
            <person name="Andreopoulos W."/>
            <person name="He G."/>
            <person name="Johnson J."/>
            <person name="Barry K.W."/>
            <person name="Grigoriev I.V."/>
            <person name="Nagy L."/>
            <person name="Hibbett D."/>
            <person name="Henrissat B."/>
            <person name="Matheny P.B."/>
            <person name="Labbe J."/>
            <person name="Martin F."/>
        </authorList>
    </citation>
    <scope>NUCLEOTIDE SEQUENCE</scope>
    <source>
        <strain evidence="1">FP105234-sp</strain>
    </source>
</reference>
<sequence>MGRRKIEIQPITNERNRSVTFLKAGRKTGLFKKAYELGVLCSVDVAVIIFERRHGHPDKLSQYCSADVDNLVQRHIHFEGDRDTRTPQDFSG</sequence>
<evidence type="ECO:0000313" key="2">
    <source>
        <dbReference type="Proteomes" id="UP000814033"/>
    </source>
</evidence>
<accession>A0ACB8RQG8</accession>
<comment type="caution">
    <text evidence="1">The sequence shown here is derived from an EMBL/GenBank/DDBJ whole genome shotgun (WGS) entry which is preliminary data.</text>
</comment>
<protein>
    <submittedName>
        <fullName evidence="1">SRF-like protein</fullName>
    </submittedName>
</protein>
<feature type="non-terminal residue" evidence="1">
    <location>
        <position position="92"/>
    </location>
</feature>
<dbReference type="Proteomes" id="UP000814033">
    <property type="component" value="Unassembled WGS sequence"/>
</dbReference>
<dbReference type="EMBL" id="MU275936">
    <property type="protein sequence ID" value="KAI0046042.1"/>
    <property type="molecule type" value="Genomic_DNA"/>
</dbReference>
<proteinExistence type="predicted"/>
<keyword evidence="2" id="KW-1185">Reference proteome</keyword>